<evidence type="ECO:0000256" key="2">
    <source>
        <dbReference type="ARBA" id="ARBA00022771"/>
    </source>
</evidence>
<dbReference type="PROSITE" id="PS50865">
    <property type="entry name" value="ZF_MYND_2"/>
    <property type="match status" value="1"/>
</dbReference>
<keyword evidence="2 4" id="KW-0863">Zinc-finger</keyword>
<protein>
    <recommendedName>
        <fullName evidence="6">MYND-type domain-containing protein</fullName>
    </recommendedName>
</protein>
<dbReference type="InterPro" id="IPR002893">
    <property type="entry name" value="Znf_MYND"/>
</dbReference>
<name>A0ABQ6NES8_9STRA</name>
<dbReference type="Proteomes" id="UP001165060">
    <property type="component" value="Unassembled WGS sequence"/>
</dbReference>
<evidence type="ECO:0000256" key="4">
    <source>
        <dbReference type="PROSITE-ProRule" id="PRU00134"/>
    </source>
</evidence>
<dbReference type="PROSITE" id="PS01360">
    <property type="entry name" value="ZF_MYND_1"/>
    <property type="match status" value="1"/>
</dbReference>
<evidence type="ECO:0000259" key="6">
    <source>
        <dbReference type="PROSITE" id="PS50865"/>
    </source>
</evidence>
<evidence type="ECO:0000313" key="8">
    <source>
        <dbReference type="Proteomes" id="UP001165060"/>
    </source>
</evidence>
<evidence type="ECO:0000256" key="5">
    <source>
        <dbReference type="SAM" id="MobiDB-lite"/>
    </source>
</evidence>
<feature type="region of interest" description="Disordered" evidence="5">
    <location>
        <begin position="104"/>
        <end position="125"/>
    </location>
</feature>
<proteinExistence type="predicted"/>
<keyword evidence="8" id="KW-1185">Reference proteome</keyword>
<feature type="domain" description="MYND-type" evidence="6">
    <location>
        <begin position="213"/>
        <end position="260"/>
    </location>
</feature>
<evidence type="ECO:0000256" key="3">
    <source>
        <dbReference type="ARBA" id="ARBA00022833"/>
    </source>
</evidence>
<feature type="compositionally biased region" description="Polar residues" evidence="5">
    <location>
        <begin position="105"/>
        <end position="118"/>
    </location>
</feature>
<keyword evidence="3" id="KW-0862">Zinc</keyword>
<dbReference type="SUPFAM" id="SSF144232">
    <property type="entry name" value="HIT/MYND zinc finger-like"/>
    <property type="match status" value="1"/>
</dbReference>
<dbReference type="EMBL" id="BRYB01006461">
    <property type="protein sequence ID" value="GMI58156.1"/>
    <property type="molecule type" value="Genomic_DNA"/>
</dbReference>
<evidence type="ECO:0000256" key="1">
    <source>
        <dbReference type="ARBA" id="ARBA00022723"/>
    </source>
</evidence>
<organism evidence="7 8">
    <name type="scientific">Tetraparma gracilis</name>
    <dbReference type="NCBI Taxonomy" id="2962635"/>
    <lineage>
        <taxon>Eukaryota</taxon>
        <taxon>Sar</taxon>
        <taxon>Stramenopiles</taxon>
        <taxon>Ochrophyta</taxon>
        <taxon>Bolidophyceae</taxon>
        <taxon>Parmales</taxon>
        <taxon>Triparmaceae</taxon>
        <taxon>Tetraparma</taxon>
    </lineage>
</organism>
<dbReference type="Gene3D" id="6.10.140.2220">
    <property type="match status" value="1"/>
</dbReference>
<accession>A0ABQ6NES8</accession>
<gene>
    <name evidence="7" type="ORF">TeGR_g12615</name>
</gene>
<keyword evidence="1" id="KW-0479">Metal-binding</keyword>
<comment type="caution">
    <text evidence="7">The sequence shown here is derived from an EMBL/GenBank/DDBJ whole genome shotgun (WGS) entry which is preliminary data.</text>
</comment>
<dbReference type="Pfam" id="PF01753">
    <property type="entry name" value="zf-MYND"/>
    <property type="match status" value="1"/>
</dbReference>
<reference evidence="7 8" key="1">
    <citation type="journal article" date="2023" name="Commun. Biol.">
        <title>Genome analysis of Parmales, the sister group of diatoms, reveals the evolutionary specialization of diatoms from phago-mixotrophs to photoautotrophs.</title>
        <authorList>
            <person name="Ban H."/>
            <person name="Sato S."/>
            <person name="Yoshikawa S."/>
            <person name="Yamada K."/>
            <person name="Nakamura Y."/>
            <person name="Ichinomiya M."/>
            <person name="Sato N."/>
            <person name="Blanc-Mathieu R."/>
            <person name="Endo H."/>
            <person name="Kuwata A."/>
            <person name="Ogata H."/>
        </authorList>
    </citation>
    <scope>NUCLEOTIDE SEQUENCE [LARGE SCALE GENOMIC DNA]</scope>
</reference>
<sequence>MAFLPRNTRANNGNGLRTLPELLAYFASCRGLCFLEHGFMDSYLPLMSASRESAEAVMAAFELHCPPEVAAREIKRRGHEVNPLAYWHRRRLELQMILLKGHPSVRTQRGSSSPPEISQTEEEKKTMMRVERLVLGQIISKEMEEAGRGEEPNVLCQECYVNVLAGGKRDPNCNTATIMAVDPAGGAWITENMMLESCCWDLCVKRRDQKGKVRICANKACPTPKSTPLEDPKMCSRCKLTYYCSKDCQKQAWKTHKKFCGRTKDGLPAGSPAEPLVCGW</sequence>
<evidence type="ECO:0000313" key="7">
    <source>
        <dbReference type="EMBL" id="GMI58156.1"/>
    </source>
</evidence>